<dbReference type="OrthoDB" id="1705901at2"/>
<dbReference type="Proteomes" id="UP000434639">
    <property type="component" value="Unassembled WGS sequence"/>
</dbReference>
<dbReference type="AlphaFoldDB" id="A0A7X2S4P9"/>
<protein>
    <submittedName>
        <fullName evidence="1">EcsC family protein</fullName>
    </submittedName>
</protein>
<accession>A0A7X2S4P9</accession>
<name>A0A7X2S4P9_9BACI</name>
<dbReference type="InterPro" id="IPR024787">
    <property type="entry name" value="EcsC"/>
</dbReference>
<proteinExistence type="predicted"/>
<reference evidence="1 2" key="1">
    <citation type="journal article" date="2017" name="Int. J. Syst. Evol. Microbiol.">
        <title>Bacillus mangrovi sp. nov., isolated from a sediment sample from a mangrove forest.</title>
        <authorList>
            <person name="Gupta V."/>
            <person name="Singh P.K."/>
            <person name="Korpole S."/>
            <person name="Tanuku N.R.S."/>
            <person name="Pinnaka A.K."/>
        </authorList>
    </citation>
    <scope>NUCLEOTIDE SEQUENCE [LARGE SCALE GENOMIC DNA]</scope>
    <source>
        <strain evidence="1 2">KCTC 33872</strain>
    </source>
</reference>
<keyword evidence="2" id="KW-1185">Reference proteome</keyword>
<organism evidence="1 2">
    <name type="scientific">Metabacillus mangrovi</name>
    <dbReference type="NCBI Taxonomy" id="1491830"/>
    <lineage>
        <taxon>Bacteria</taxon>
        <taxon>Bacillati</taxon>
        <taxon>Bacillota</taxon>
        <taxon>Bacilli</taxon>
        <taxon>Bacillales</taxon>
        <taxon>Bacillaceae</taxon>
        <taxon>Metabacillus</taxon>
    </lineage>
</organism>
<dbReference type="EMBL" id="WMIB01000005">
    <property type="protein sequence ID" value="MTH53362.1"/>
    <property type="molecule type" value="Genomic_DNA"/>
</dbReference>
<dbReference type="RefSeq" id="WP_155111883.1">
    <property type="nucleotide sequence ID" value="NZ_WMIB01000005.1"/>
</dbReference>
<dbReference type="PANTHER" id="PTHR41260">
    <property type="entry name" value="PROTEIN ECSC"/>
    <property type="match status" value="1"/>
</dbReference>
<sequence length="234" mass="26353">MNYEEEIREELKNWKQKLQKQTPMWERKAKQVQQSITDRIPARVHQALTESIRLMTEMTIKGSQWTNLNTAVPESLQEKDEAARRLLSTYKKAAAAEGALAGAGGIAAGMADFPLLLGIKMKFLFEAAAVYGFPPKSLEERIYILHIFKLAFSSGPVRLKTLETLELWDTAPLKASDMDWQEFQQEYRDHIDLVKMLQLVPGIGAAVGGAANFKLLEQLGDTAVKVYQMRVLGK</sequence>
<comment type="caution">
    <text evidence="1">The sequence shown here is derived from an EMBL/GenBank/DDBJ whole genome shotgun (WGS) entry which is preliminary data.</text>
</comment>
<dbReference type="PANTHER" id="PTHR41260:SF1">
    <property type="entry name" value="PROTEIN ECSC"/>
    <property type="match status" value="1"/>
</dbReference>
<gene>
    <name evidence="1" type="ORF">GKZ89_08030</name>
</gene>
<dbReference type="Pfam" id="PF12787">
    <property type="entry name" value="EcsC"/>
    <property type="match status" value="1"/>
</dbReference>
<evidence type="ECO:0000313" key="2">
    <source>
        <dbReference type="Proteomes" id="UP000434639"/>
    </source>
</evidence>
<evidence type="ECO:0000313" key="1">
    <source>
        <dbReference type="EMBL" id="MTH53362.1"/>
    </source>
</evidence>